<gene>
    <name evidence="1" type="ORF">S12H4_59731</name>
</gene>
<comment type="caution">
    <text evidence="1">The sequence shown here is derived from an EMBL/GenBank/DDBJ whole genome shotgun (WGS) entry which is preliminary data.</text>
</comment>
<dbReference type="AlphaFoldDB" id="X1VHT2"/>
<dbReference type="EMBL" id="BARW01039116">
    <property type="protein sequence ID" value="GAJ18072.1"/>
    <property type="molecule type" value="Genomic_DNA"/>
</dbReference>
<name>X1VHT2_9ZZZZ</name>
<accession>X1VHT2</accession>
<sequence length="109" mass="12274">TLPFVFAGMNGEPGDYGFPADNITGVLERGHVNESMELLKRLVPSLTRAAIITDNSPTSQAFISRVGRTILPIEIDYTSEFYMVLPENPEFYAVNLEEEKHQELEKVEK</sequence>
<reference evidence="1" key="1">
    <citation type="journal article" date="2014" name="Front. Microbiol.">
        <title>High frequency of phylogenetically diverse reductive dehalogenase-homologous genes in deep subseafloor sedimentary metagenomes.</title>
        <authorList>
            <person name="Kawai M."/>
            <person name="Futagami T."/>
            <person name="Toyoda A."/>
            <person name="Takaki Y."/>
            <person name="Nishi S."/>
            <person name="Hori S."/>
            <person name="Arai W."/>
            <person name="Tsubouchi T."/>
            <person name="Morono Y."/>
            <person name="Uchiyama I."/>
            <person name="Ito T."/>
            <person name="Fujiyama A."/>
            <person name="Inagaki F."/>
            <person name="Takami H."/>
        </authorList>
    </citation>
    <scope>NUCLEOTIDE SEQUENCE</scope>
    <source>
        <strain evidence="1">Expedition CK06-06</strain>
    </source>
</reference>
<evidence type="ECO:0000313" key="1">
    <source>
        <dbReference type="EMBL" id="GAJ18072.1"/>
    </source>
</evidence>
<feature type="non-terminal residue" evidence="1">
    <location>
        <position position="1"/>
    </location>
</feature>
<proteinExistence type="predicted"/>
<organism evidence="1">
    <name type="scientific">marine sediment metagenome</name>
    <dbReference type="NCBI Taxonomy" id="412755"/>
    <lineage>
        <taxon>unclassified sequences</taxon>
        <taxon>metagenomes</taxon>
        <taxon>ecological metagenomes</taxon>
    </lineage>
</organism>
<protein>
    <submittedName>
        <fullName evidence="1">Uncharacterized protein</fullName>
    </submittedName>
</protein>